<reference evidence="2" key="1">
    <citation type="submission" date="2020-08" db="EMBL/GenBank/DDBJ databases">
        <title>Genome public.</title>
        <authorList>
            <person name="Liu C."/>
            <person name="Sun Q."/>
        </authorList>
    </citation>
    <scope>NUCLEOTIDE SEQUENCE</scope>
    <source>
        <strain evidence="2">NSJ-64</strain>
    </source>
</reference>
<organism evidence="2 3">
    <name type="scientific">Youxingia wuxianensis</name>
    <dbReference type="NCBI Taxonomy" id="2763678"/>
    <lineage>
        <taxon>Bacteria</taxon>
        <taxon>Bacillati</taxon>
        <taxon>Bacillota</taxon>
        <taxon>Clostridia</taxon>
        <taxon>Eubacteriales</taxon>
        <taxon>Oscillospiraceae</taxon>
        <taxon>Youxingia</taxon>
    </lineage>
</organism>
<dbReference type="InterPro" id="IPR001633">
    <property type="entry name" value="EAL_dom"/>
</dbReference>
<dbReference type="Pfam" id="PF00563">
    <property type="entry name" value="EAL"/>
    <property type="match status" value="1"/>
</dbReference>
<dbReference type="EMBL" id="JACRTD010000001">
    <property type="protein sequence ID" value="MBC8584077.1"/>
    <property type="molecule type" value="Genomic_DNA"/>
</dbReference>
<name>A0A926EP20_9FIRM</name>
<evidence type="ECO:0000313" key="2">
    <source>
        <dbReference type="EMBL" id="MBC8584077.1"/>
    </source>
</evidence>
<dbReference type="PROSITE" id="PS50883">
    <property type="entry name" value="EAL"/>
    <property type="match status" value="1"/>
</dbReference>
<protein>
    <submittedName>
        <fullName evidence="2">EAL domain-containing protein</fullName>
    </submittedName>
</protein>
<comment type="caution">
    <text evidence="2">The sequence shown here is derived from an EMBL/GenBank/DDBJ whole genome shotgun (WGS) entry which is preliminary data.</text>
</comment>
<evidence type="ECO:0000259" key="1">
    <source>
        <dbReference type="PROSITE" id="PS50883"/>
    </source>
</evidence>
<dbReference type="InterPro" id="IPR035919">
    <property type="entry name" value="EAL_sf"/>
</dbReference>
<keyword evidence="3" id="KW-1185">Reference proteome</keyword>
<dbReference type="AlphaFoldDB" id="A0A926EP20"/>
<sequence length="73" mass="8151">MKGSNGEPMLLYITPDFVKIDISIVRDVDIDGTRQKILKNMMSYTRQQGVKLIAEGVETQANITRTGRRGPGK</sequence>
<dbReference type="RefSeq" id="WP_262393933.1">
    <property type="nucleotide sequence ID" value="NZ_JACRTD010000001.1"/>
</dbReference>
<dbReference type="SUPFAM" id="SSF141868">
    <property type="entry name" value="EAL domain-like"/>
    <property type="match status" value="1"/>
</dbReference>
<dbReference type="Proteomes" id="UP000623678">
    <property type="component" value="Unassembled WGS sequence"/>
</dbReference>
<dbReference type="Gene3D" id="3.20.20.450">
    <property type="entry name" value="EAL domain"/>
    <property type="match status" value="1"/>
</dbReference>
<evidence type="ECO:0000313" key="3">
    <source>
        <dbReference type="Proteomes" id="UP000623678"/>
    </source>
</evidence>
<proteinExistence type="predicted"/>
<accession>A0A926EP20</accession>
<gene>
    <name evidence="2" type="ORF">H8705_00575</name>
</gene>
<feature type="domain" description="EAL" evidence="1">
    <location>
        <begin position="1"/>
        <end position="73"/>
    </location>
</feature>